<dbReference type="GO" id="GO:0016740">
    <property type="term" value="F:transferase activity"/>
    <property type="evidence" value="ECO:0007669"/>
    <property type="project" value="UniProtKB-KW"/>
</dbReference>
<keyword evidence="5" id="KW-0808">Transferase</keyword>
<reference evidence="5 6" key="1">
    <citation type="submission" date="2016-10" db="EMBL/GenBank/DDBJ databases">
        <authorList>
            <person name="de Groot N.N."/>
        </authorList>
    </citation>
    <scope>NUCLEOTIDE SEQUENCE [LARGE SCALE GENOMIC DNA]</scope>
    <source>
        <strain evidence="5 6">B7-7</strain>
    </source>
</reference>
<keyword evidence="6" id="KW-1185">Reference proteome</keyword>
<dbReference type="SUPFAM" id="SSF110857">
    <property type="entry name" value="Gamma-glutamyl cyclotransferase-like"/>
    <property type="match status" value="1"/>
</dbReference>
<sequence>MKPDLVFVYGTLKRGHGNHRVMQRAAGEFIGEAITVERFPLVVDGLPYLLDSSGEGHHVIGELYRVSDDAGWSYLDRLEGHPTFYRRRVISCEVDGVVMDAWVYFLQAPDRRLRELEAVREYTDRMVYA</sequence>
<dbReference type="InterPro" id="IPR009288">
    <property type="entry name" value="AIG2-like_dom"/>
</dbReference>
<evidence type="ECO:0000313" key="5">
    <source>
        <dbReference type="EMBL" id="SEQ47964.1"/>
    </source>
</evidence>
<dbReference type="STRING" id="867345.SAMN05421693_13517"/>
<dbReference type="EMBL" id="FOFO01000035">
    <property type="protein sequence ID" value="SEQ47964.1"/>
    <property type="molecule type" value="Genomic_DNA"/>
</dbReference>
<feature type="domain" description="Gamma-glutamylcyclotransferase AIG2-like" evidence="4">
    <location>
        <begin position="6"/>
        <end position="113"/>
    </location>
</feature>
<evidence type="ECO:0000256" key="3">
    <source>
        <dbReference type="RuleBase" id="RU367036"/>
    </source>
</evidence>
<dbReference type="Proteomes" id="UP000199496">
    <property type="component" value="Unassembled WGS sequence"/>
</dbReference>
<evidence type="ECO:0000256" key="1">
    <source>
        <dbReference type="ARBA" id="ARBA00008861"/>
    </source>
</evidence>
<dbReference type="InterPro" id="IPR039126">
    <property type="entry name" value="GGACT"/>
</dbReference>
<dbReference type="GO" id="GO:0005829">
    <property type="term" value="C:cytosol"/>
    <property type="evidence" value="ECO:0007669"/>
    <property type="project" value="TreeGrafter"/>
</dbReference>
<dbReference type="CDD" id="cd06661">
    <property type="entry name" value="GGCT_like"/>
    <property type="match status" value="1"/>
</dbReference>
<name>A0A1H9GCZ1_9GAMM</name>
<dbReference type="InterPro" id="IPR036568">
    <property type="entry name" value="GGCT-like_sf"/>
</dbReference>
<accession>A0A1H9GCZ1</accession>
<dbReference type="OrthoDB" id="482277at2"/>
<protein>
    <recommendedName>
        <fullName evidence="3">Gamma-glutamylcyclotransferase family protein</fullName>
    </recommendedName>
</protein>
<dbReference type="AlphaFoldDB" id="A0A1H9GCZ1"/>
<proteinExistence type="inferred from homology"/>
<dbReference type="Pfam" id="PF06094">
    <property type="entry name" value="GGACT"/>
    <property type="match status" value="1"/>
</dbReference>
<feature type="active site" description="Proton acceptor" evidence="2">
    <location>
        <position position="79"/>
    </location>
</feature>
<dbReference type="RefSeq" id="WP_090209368.1">
    <property type="nucleotide sequence ID" value="NZ_FOFO01000035.1"/>
</dbReference>
<evidence type="ECO:0000256" key="2">
    <source>
        <dbReference type="PIRSR" id="PIRSR639126-1"/>
    </source>
</evidence>
<comment type="similarity">
    <text evidence="1 3">Belongs to the gamma-glutamylcyclotransferase family.</text>
</comment>
<evidence type="ECO:0000313" key="6">
    <source>
        <dbReference type="Proteomes" id="UP000199496"/>
    </source>
</evidence>
<dbReference type="GO" id="GO:0061929">
    <property type="term" value="F:gamma-glutamylaminecyclotransferase activity"/>
    <property type="evidence" value="ECO:0007669"/>
    <property type="project" value="InterPro"/>
</dbReference>
<dbReference type="Gene3D" id="3.10.490.10">
    <property type="entry name" value="Gamma-glutamyl cyclotransferase-like"/>
    <property type="match status" value="1"/>
</dbReference>
<gene>
    <name evidence="5" type="ORF">SAMN05421693_13517</name>
</gene>
<evidence type="ECO:0000259" key="4">
    <source>
        <dbReference type="Pfam" id="PF06094"/>
    </source>
</evidence>
<dbReference type="InterPro" id="IPR013024">
    <property type="entry name" value="GGCT-like"/>
</dbReference>
<dbReference type="PANTHER" id="PTHR12510:SF4">
    <property type="entry name" value="GAMMA-GLUTAMYLAMINECYCLOTRANSFERASE"/>
    <property type="match status" value="1"/>
</dbReference>
<organism evidence="5 6">
    <name type="scientific">Ectothiorhodospira magna</name>
    <dbReference type="NCBI Taxonomy" id="867345"/>
    <lineage>
        <taxon>Bacteria</taxon>
        <taxon>Pseudomonadati</taxon>
        <taxon>Pseudomonadota</taxon>
        <taxon>Gammaproteobacteria</taxon>
        <taxon>Chromatiales</taxon>
        <taxon>Ectothiorhodospiraceae</taxon>
        <taxon>Ectothiorhodospira</taxon>
    </lineage>
</organism>
<dbReference type="PANTHER" id="PTHR12510">
    <property type="entry name" value="TROPONIN C-AKIN-1 PROTEIN"/>
    <property type="match status" value="1"/>
</dbReference>